<dbReference type="GO" id="GO:0004867">
    <property type="term" value="F:serine-type endopeptidase inhibitor activity"/>
    <property type="evidence" value="ECO:0007669"/>
    <property type="project" value="UniProtKB-KW"/>
</dbReference>
<dbReference type="AlphaFoldDB" id="A0A182JDN3"/>
<evidence type="ECO:0000259" key="4">
    <source>
        <dbReference type="SMART" id="SM00093"/>
    </source>
</evidence>
<dbReference type="InterPro" id="IPR023796">
    <property type="entry name" value="Serpin_dom"/>
</dbReference>
<reference evidence="5" key="1">
    <citation type="submission" date="2022-08" db="UniProtKB">
        <authorList>
            <consortium name="EnsemblMetazoa"/>
        </authorList>
    </citation>
    <scope>IDENTIFICATION</scope>
    <source>
        <strain evidence="5">EBRO</strain>
    </source>
</reference>
<dbReference type="CDD" id="cd19594">
    <property type="entry name" value="serpin_crustaceans_chelicerates_insects"/>
    <property type="match status" value="1"/>
</dbReference>
<dbReference type="SUPFAM" id="SSF56574">
    <property type="entry name" value="Serpins"/>
    <property type="match status" value="1"/>
</dbReference>
<proteinExistence type="inferred from homology"/>
<dbReference type="PANTHER" id="PTHR11461:SF278">
    <property type="entry name" value="SERINE PROTEASE INHIBITOR 88EA"/>
    <property type="match status" value="1"/>
</dbReference>
<evidence type="ECO:0000256" key="1">
    <source>
        <dbReference type="ARBA" id="ARBA00022690"/>
    </source>
</evidence>
<sequence>MRLSSSASSRTVGALVLLGLITIATAQPTAGDQCFAEGDTKRTNKDDPLKSQTSLYKGESIFTLQLLDAINTATPNENIFFSPYSLYNVLLMMYFGARDSTEKLIRTGLNLQWTDSKATVYEAYDTARKSLKGRFSESAAVGFSSVDKLFFGRQIPIAPCMQQKFADTIELLDYETQPDEQRVYINKWVENATHGQIKDLLVPGAITRNTKLSVANAAYFKGSWQTKFKANDTNMEIFYASADDRKFVEMMHVEGTFSHAANEKLGCHILELPYSTGADEDDNRGVDDNNQVSMFIFLPPQEPNALSKLLARLAADKDILQEVVNDGISRKVDVKLPKFSIEKQVEMRPVLERLGMGQLFDASANYGAFTDGREPIVFDEMLQKSKIEVNEEGSVAASATIAFSFRSSRPADPAMFHCTHPFVFIIYDYASRAVLFNGVYRRPE</sequence>
<dbReference type="Gene3D" id="3.30.497.10">
    <property type="entry name" value="Antithrombin, subunit I, domain 2"/>
    <property type="match status" value="1"/>
</dbReference>
<keyword evidence="1" id="KW-0646">Protease inhibitor</keyword>
<dbReference type="STRING" id="41427.A0A182JDN3"/>
<keyword evidence="2" id="KW-0722">Serine protease inhibitor</keyword>
<protein>
    <recommendedName>
        <fullName evidence="4">Serpin domain-containing protein</fullName>
    </recommendedName>
</protein>
<dbReference type="GO" id="GO:0005615">
    <property type="term" value="C:extracellular space"/>
    <property type="evidence" value="ECO:0007669"/>
    <property type="project" value="InterPro"/>
</dbReference>
<accession>A0A182JDN3</accession>
<dbReference type="Gene3D" id="2.30.39.10">
    <property type="entry name" value="Alpha-1-antitrypsin, domain 1"/>
    <property type="match status" value="1"/>
</dbReference>
<comment type="similarity">
    <text evidence="3">Belongs to the serpin family.</text>
</comment>
<dbReference type="PANTHER" id="PTHR11461">
    <property type="entry name" value="SERINE PROTEASE INHIBITOR, SERPIN"/>
    <property type="match status" value="1"/>
</dbReference>
<organism evidence="5">
    <name type="scientific">Anopheles atroparvus</name>
    <name type="common">European mosquito</name>
    <dbReference type="NCBI Taxonomy" id="41427"/>
    <lineage>
        <taxon>Eukaryota</taxon>
        <taxon>Metazoa</taxon>
        <taxon>Ecdysozoa</taxon>
        <taxon>Arthropoda</taxon>
        <taxon>Hexapoda</taxon>
        <taxon>Insecta</taxon>
        <taxon>Pterygota</taxon>
        <taxon>Neoptera</taxon>
        <taxon>Endopterygota</taxon>
        <taxon>Diptera</taxon>
        <taxon>Nematocera</taxon>
        <taxon>Culicoidea</taxon>
        <taxon>Culicidae</taxon>
        <taxon>Anophelinae</taxon>
        <taxon>Anopheles</taxon>
    </lineage>
</organism>
<dbReference type="InterPro" id="IPR000215">
    <property type="entry name" value="Serpin_fam"/>
</dbReference>
<dbReference type="InterPro" id="IPR036186">
    <property type="entry name" value="Serpin_sf"/>
</dbReference>
<feature type="domain" description="Serpin" evidence="4">
    <location>
        <begin position="64"/>
        <end position="443"/>
    </location>
</feature>
<dbReference type="Pfam" id="PF00079">
    <property type="entry name" value="Serpin"/>
    <property type="match status" value="1"/>
</dbReference>
<evidence type="ECO:0000313" key="5">
    <source>
        <dbReference type="EnsemblMetazoa" id="AATE016112-PA.1"/>
    </source>
</evidence>
<dbReference type="InterPro" id="IPR042178">
    <property type="entry name" value="Serpin_sf_1"/>
</dbReference>
<dbReference type="InterPro" id="IPR042185">
    <property type="entry name" value="Serpin_sf_2"/>
</dbReference>
<dbReference type="SMART" id="SM00093">
    <property type="entry name" value="SERPIN"/>
    <property type="match status" value="1"/>
</dbReference>
<evidence type="ECO:0000256" key="2">
    <source>
        <dbReference type="ARBA" id="ARBA00022900"/>
    </source>
</evidence>
<evidence type="ECO:0000256" key="3">
    <source>
        <dbReference type="RuleBase" id="RU000411"/>
    </source>
</evidence>
<dbReference type="EnsemblMetazoa" id="AATE016112-RA">
    <property type="protein sequence ID" value="AATE016112-PA.1"/>
    <property type="gene ID" value="AATE016112"/>
</dbReference>
<name>A0A182JDN3_ANOAO</name>
<dbReference type="VEuPathDB" id="VectorBase:AATE016112"/>